<evidence type="ECO:0000313" key="1">
    <source>
        <dbReference type="EMBL" id="CAB1437672.1"/>
    </source>
</evidence>
<dbReference type="Proteomes" id="UP001153269">
    <property type="component" value="Unassembled WGS sequence"/>
</dbReference>
<dbReference type="EMBL" id="CADEAL010002057">
    <property type="protein sequence ID" value="CAB1437672.1"/>
    <property type="molecule type" value="Genomic_DNA"/>
</dbReference>
<evidence type="ECO:0000313" key="2">
    <source>
        <dbReference type="Proteomes" id="UP001153269"/>
    </source>
</evidence>
<accession>A0A9N7UVK8</accession>
<dbReference type="AlphaFoldDB" id="A0A9N7UVK8"/>
<protein>
    <submittedName>
        <fullName evidence="1">Uncharacterized protein</fullName>
    </submittedName>
</protein>
<organism evidence="1 2">
    <name type="scientific">Pleuronectes platessa</name>
    <name type="common">European plaice</name>
    <dbReference type="NCBI Taxonomy" id="8262"/>
    <lineage>
        <taxon>Eukaryota</taxon>
        <taxon>Metazoa</taxon>
        <taxon>Chordata</taxon>
        <taxon>Craniata</taxon>
        <taxon>Vertebrata</taxon>
        <taxon>Euteleostomi</taxon>
        <taxon>Actinopterygii</taxon>
        <taxon>Neopterygii</taxon>
        <taxon>Teleostei</taxon>
        <taxon>Neoteleostei</taxon>
        <taxon>Acanthomorphata</taxon>
        <taxon>Carangaria</taxon>
        <taxon>Pleuronectiformes</taxon>
        <taxon>Pleuronectoidei</taxon>
        <taxon>Pleuronectidae</taxon>
        <taxon>Pleuronectes</taxon>
    </lineage>
</organism>
<gene>
    <name evidence="1" type="ORF">PLEPLA_LOCUS25699</name>
</gene>
<reference evidence="1" key="1">
    <citation type="submission" date="2020-03" db="EMBL/GenBank/DDBJ databases">
        <authorList>
            <person name="Weist P."/>
        </authorList>
    </citation>
    <scope>NUCLEOTIDE SEQUENCE</scope>
</reference>
<sequence length="74" mass="7681">MASPAGSRGPLVLISSAAAVTIPQVPCLPAQTYSPLDSFGSLSESPLTHVTLYSSSTQFTSSPSHRFLPLSGFQ</sequence>
<comment type="caution">
    <text evidence="1">The sequence shown here is derived from an EMBL/GenBank/DDBJ whole genome shotgun (WGS) entry which is preliminary data.</text>
</comment>
<name>A0A9N7UVK8_PLEPL</name>
<keyword evidence="2" id="KW-1185">Reference proteome</keyword>
<proteinExistence type="predicted"/>